<dbReference type="InterPro" id="IPR029058">
    <property type="entry name" value="AB_hydrolase_fold"/>
</dbReference>
<gene>
    <name evidence="1" type="ORF">RM812_34070</name>
</gene>
<comment type="caution">
    <text evidence="1">The sequence shown here is derived from an EMBL/GenBank/DDBJ whole genome shotgun (WGS) entry which is preliminary data.</text>
</comment>
<evidence type="ECO:0008006" key="3">
    <source>
        <dbReference type="Google" id="ProtNLM"/>
    </source>
</evidence>
<evidence type="ECO:0000313" key="1">
    <source>
        <dbReference type="EMBL" id="MDT0615182.1"/>
    </source>
</evidence>
<evidence type="ECO:0000313" key="2">
    <source>
        <dbReference type="Proteomes" id="UP001180724"/>
    </source>
</evidence>
<protein>
    <recommendedName>
        <fullName evidence="3">Serine peptidase</fullName>
    </recommendedName>
</protein>
<reference evidence="1" key="1">
    <citation type="submission" date="2024-05" db="EMBL/GenBank/DDBJ databases">
        <title>30 novel species of actinomycetes from the DSMZ collection.</title>
        <authorList>
            <person name="Nouioui I."/>
        </authorList>
    </citation>
    <scope>NUCLEOTIDE SEQUENCE</scope>
    <source>
        <strain evidence="1">DSM 40712</strain>
    </source>
</reference>
<sequence length="276" mass="29912">MTRILAIHGVNQYDPARTPEAAASRLGAVWHRALNRELPVPVDAADMRLVYYADLLRPTGPAAQSAADDVDHLSPQAADAARRWGELHGLDLDQAQGRVLTPVRWVADAVAHRKGLDSKLVRRFVASYFPELVGYLHSPARQAVQQRLADAIAKESPTILIAHSLGSVVAYDTLWRHAHKVDVLLTIGSPLAMPDIVFPHLQHTPRSGKGVRPQTVGHWINIADPGDLVAIPQPLTNHFDDVDSNVSTGIGAFSFHKAASYLKCSATAKALAPFLG</sequence>
<accession>A0ABU3B041</accession>
<dbReference type="SUPFAM" id="SSF53474">
    <property type="entry name" value="alpha/beta-Hydrolases"/>
    <property type="match status" value="1"/>
</dbReference>
<proteinExistence type="predicted"/>
<dbReference type="EMBL" id="JAVRFH010000055">
    <property type="protein sequence ID" value="MDT0615182.1"/>
    <property type="molecule type" value="Genomic_DNA"/>
</dbReference>
<dbReference type="Proteomes" id="UP001180724">
    <property type="component" value="Unassembled WGS sequence"/>
</dbReference>
<dbReference type="RefSeq" id="WP_311581941.1">
    <property type="nucleotide sequence ID" value="NZ_JAVRFH010000055.1"/>
</dbReference>
<organism evidence="1 2">
    <name type="scientific">Streptomyces lancefieldiae</name>
    <dbReference type="NCBI Taxonomy" id="3075520"/>
    <lineage>
        <taxon>Bacteria</taxon>
        <taxon>Bacillati</taxon>
        <taxon>Actinomycetota</taxon>
        <taxon>Actinomycetes</taxon>
        <taxon>Kitasatosporales</taxon>
        <taxon>Streptomycetaceae</taxon>
        <taxon>Streptomyces</taxon>
    </lineage>
</organism>
<keyword evidence="2" id="KW-1185">Reference proteome</keyword>
<dbReference type="Gene3D" id="3.40.50.1820">
    <property type="entry name" value="alpha/beta hydrolase"/>
    <property type="match status" value="1"/>
</dbReference>
<name>A0ABU3B041_9ACTN</name>